<keyword evidence="1" id="KW-0677">Repeat</keyword>
<feature type="transmembrane region" description="Helical" evidence="2">
    <location>
        <begin position="391"/>
        <end position="413"/>
    </location>
</feature>
<dbReference type="Pfam" id="PF02815">
    <property type="entry name" value="MIR"/>
    <property type="match status" value="1"/>
</dbReference>
<keyword evidence="2 4" id="KW-0328">Glycosyltransferase</keyword>
<dbReference type="InterPro" id="IPR032421">
    <property type="entry name" value="PMT_4TMC"/>
</dbReference>
<proteinExistence type="inferred from homology"/>
<comment type="subcellular location">
    <subcellularLocation>
        <location evidence="2">Endoplasmic reticulum membrane</location>
        <topology evidence="2">Multi-pass membrane protein</topology>
    </subcellularLocation>
</comment>
<evidence type="ECO:0000313" key="5">
    <source>
        <dbReference type="Proteomes" id="UP000188320"/>
    </source>
</evidence>
<comment type="catalytic activity">
    <reaction evidence="2">
        <text>a di-trans,poly-cis-dolichyl beta-D-mannosyl phosphate + L-threonyl-[protein] = 3-O-(alpha-D-mannosyl)-L-threonyl-[protein] + a di-trans,poly-cis-dolichyl phosphate + H(+)</text>
        <dbReference type="Rhea" id="RHEA:53396"/>
        <dbReference type="Rhea" id="RHEA-COMP:11060"/>
        <dbReference type="Rhea" id="RHEA-COMP:13547"/>
        <dbReference type="Rhea" id="RHEA-COMP:19498"/>
        <dbReference type="Rhea" id="RHEA-COMP:19501"/>
        <dbReference type="ChEBI" id="CHEBI:15378"/>
        <dbReference type="ChEBI" id="CHEBI:30013"/>
        <dbReference type="ChEBI" id="CHEBI:57683"/>
        <dbReference type="ChEBI" id="CHEBI:58211"/>
        <dbReference type="ChEBI" id="CHEBI:137323"/>
        <dbReference type="EC" id="2.4.1.109"/>
    </reaction>
</comment>
<feature type="transmembrane region" description="Helical" evidence="2">
    <location>
        <begin position="364"/>
        <end position="384"/>
    </location>
</feature>
<feature type="transmembrane region" description="Helical" evidence="2">
    <location>
        <begin position="283"/>
        <end position="310"/>
    </location>
</feature>
<dbReference type="Pfam" id="PF16192">
    <property type="entry name" value="PMT_4TMC"/>
    <property type="match status" value="1"/>
</dbReference>
<sequence length="441" mass="51596">MSSNFQARLIGHNFQSQPIAVADKSVARFRSLYSGAGLLHSHDHKFIDKEDYQVNAYAGVDDNNLFVINLHENLSLNKHGNKLELLDGDMISLKHFNTSRSMFVPGYPSYSELDQLAVTSRNVTSGSMDSSFLWEIKITKRKRFKKSLQIHPMLTYFTLRNLKHDCYLSTVNYRLPKWAWSQKEVFCSKSQARKSGSLWYVESHSNLNLPNVSMRKHLSSNVIVDFFQLNYAMGRSNNALTADKDKYNAIESPPSAWPFLYHPMRMVGWGDKDIKYYEIGNPLLWWLSSLVCCIFPVIYILLSLVAARFNSHPSMYIHSLRKSVFLNNPDYWFSSKLLWFGWFFHYIPFFIMGRVTYLHHYLPALYFAVLFLALQLYYFSIWLFKVHNTRLLLALAISLIMFAVFCFFFPFTVGYDKSAKNLLNRQWRASWNVHTDPFDLH</sequence>
<evidence type="ECO:0000256" key="1">
    <source>
        <dbReference type="ARBA" id="ARBA00022737"/>
    </source>
</evidence>
<feature type="transmembrane region" description="Helical" evidence="2">
    <location>
        <begin position="331"/>
        <end position="352"/>
    </location>
</feature>
<feature type="domain" description="MIR" evidence="3">
    <location>
        <begin position="18"/>
        <end position="71"/>
    </location>
</feature>
<dbReference type="SUPFAM" id="SSF82109">
    <property type="entry name" value="MIR domain"/>
    <property type="match status" value="1"/>
</dbReference>
<name>A0A1R1PQ23_ZANCU</name>
<feature type="domain" description="MIR" evidence="3">
    <location>
        <begin position="148"/>
        <end position="204"/>
    </location>
</feature>
<dbReference type="OrthoDB" id="292747at2759"/>
<dbReference type="InterPro" id="IPR027005">
    <property type="entry name" value="PMT-like"/>
</dbReference>
<keyword evidence="2" id="KW-0256">Endoplasmic reticulum</keyword>
<comment type="caution">
    <text evidence="2">Lacks conserved residue(s) required for the propagation of feature annotation.</text>
</comment>
<organism evidence="4 5">
    <name type="scientific">Zancudomyces culisetae</name>
    <name type="common">Gut fungus</name>
    <name type="synonym">Smittium culisetae</name>
    <dbReference type="NCBI Taxonomy" id="1213189"/>
    <lineage>
        <taxon>Eukaryota</taxon>
        <taxon>Fungi</taxon>
        <taxon>Fungi incertae sedis</taxon>
        <taxon>Zoopagomycota</taxon>
        <taxon>Kickxellomycotina</taxon>
        <taxon>Harpellomycetes</taxon>
        <taxon>Harpellales</taxon>
        <taxon>Legeriomycetaceae</taxon>
        <taxon>Zancudomyces</taxon>
    </lineage>
</organism>
<comment type="similarity">
    <text evidence="2">Belongs to the glycosyltransferase 39 family.</text>
</comment>
<keyword evidence="2" id="KW-0812">Transmembrane</keyword>
<dbReference type="InterPro" id="IPR016093">
    <property type="entry name" value="MIR_motif"/>
</dbReference>
<protein>
    <recommendedName>
        <fullName evidence="2">Dolichyl-phosphate-mannose--protein mannosyltransferase</fullName>
        <ecNumber evidence="2">2.4.1.109</ecNumber>
    </recommendedName>
</protein>
<dbReference type="UniPathway" id="UPA00378"/>
<dbReference type="AlphaFoldDB" id="A0A1R1PQ23"/>
<dbReference type="Gene3D" id="2.80.10.50">
    <property type="match status" value="1"/>
</dbReference>
<evidence type="ECO:0000313" key="4">
    <source>
        <dbReference type="EMBL" id="OMH83064.1"/>
    </source>
</evidence>
<reference evidence="5" key="1">
    <citation type="submission" date="2017-01" db="EMBL/GenBank/DDBJ databases">
        <authorList>
            <person name="Wang Y."/>
            <person name="White M."/>
            <person name="Kvist S."/>
            <person name="Moncalvo J.-M."/>
        </authorList>
    </citation>
    <scope>NUCLEOTIDE SEQUENCE [LARGE SCALE GENOMIC DNA]</scope>
    <source>
        <strain evidence="5">COL-18-3</strain>
    </source>
</reference>
<gene>
    <name evidence="4" type="ORF">AX774_g3434</name>
</gene>
<keyword evidence="5" id="KW-1185">Reference proteome</keyword>
<keyword evidence="2" id="KW-1133">Transmembrane helix</keyword>
<comment type="pathway">
    <text evidence="2">Protein modification; protein glycosylation.</text>
</comment>
<evidence type="ECO:0000256" key="2">
    <source>
        <dbReference type="RuleBase" id="RU367007"/>
    </source>
</evidence>
<keyword evidence="2 4" id="KW-0808">Transferase</keyword>
<accession>A0A1R1PQ23</accession>
<comment type="function">
    <text evidence="2">Transfers mannose from Dol-P-mannose to Ser or Thr residues on proteins.</text>
</comment>
<dbReference type="EC" id="2.4.1.109" evidence="2"/>
<keyword evidence="2" id="KW-0472">Membrane</keyword>
<comment type="catalytic activity">
    <reaction evidence="2">
        <text>a di-trans,poly-cis-dolichyl beta-D-mannosyl phosphate + L-seryl-[protein] = 3-O-(alpha-D-mannosyl)-L-seryl-[protein] + a di-trans,poly-cis-dolichyl phosphate + H(+)</text>
        <dbReference type="Rhea" id="RHEA:17377"/>
        <dbReference type="Rhea" id="RHEA-COMP:9863"/>
        <dbReference type="Rhea" id="RHEA-COMP:13546"/>
        <dbReference type="Rhea" id="RHEA-COMP:19498"/>
        <dbReference type="Rhea" id="RHEA-COMP:19501"/>
        <dbReference type="ChEBI" id="CHEBI:15378"/>
        <dbReference type="ChEBI" id="CHEBI:29999"/>
        <dbReference type="ChEBI" id="CHEBI:57683"/>
        <dbReference type="ChEBI" id="CHEBI:58211"/>
        <dbReference type="ChEBI" id="CHEBI:137321"/>
        <dbReference type="EC" id="2.4.1.109"/>
    </reaction>
</comment>
<dbReference type="Proteomes" id="UP000188320">
    <property type="component" value="Unassembled WGS sequence"/>
</dbReference>
<dbReference type="PANTHER" id="PTHR10050:SF46">
    <property type="entry name" value="PROTEIN O-MANNOSYL-TRANSFERASE 2"/>
    <property type="match status" value="1"/>
</dbReference>
<dbReference type="PANTHER" id="PTHR10050">
    <property type="entry name" value="DOLICHYL-PHOSPHATE-MANNOSE--PROTEIN MANNOSYLTRANSFERASE"/>
    <property type="match status" value="1"/>
</dbReference>
<dbReference type="GO" id="GO:0004169">
    <property type="term" value="F:dolichyl-phosphate-mannose-protein mannosyltransferase activity"/>
    <property type="evidence" value="ECO:0007669"/>
    <property type="project" value="UniProtKB-UniRule"/>
</dbReference>
<evidence type="ECO:0000259" key="3">
    <source>
        <dbReference type="SMART" id="SM00472"/>
    </source>
</evidence>
<dbReference type="SMART" id="SM00472">
    <property type="entry name" value="MIR"/>
    <property type="match status" value="2"/>
</dbReference>
<dbReference type="InterPro" id="IPR036300">
    <property type="entry name" value="MIR_dom_sf"/>
</dbReference>
<dbReference type="GO" id="GO:0005789">
    <property type="term" value="C:endoplasmic reticulum membrane"/>
    <property type="evidence" value="ECO:0007669"/>
    <property type="project" value="UniProtKB-SubCell"/>
</dbReference>
<comment type="caution">
    <text evidence="4">The sequence shown here is derived from an EMBL/GenBank/DDBJ whole genome shotgun (WGS) entry which is preliminary data.</text>
</comment>
<dbReference type="EMBL" id="LSSK01000519">
    <property type="protein sequence ID" value="OMH83064.1"/>
    <property type="molecule type" value="Genomic_DNA"/>
</dbReference>